<evidence type="ECO:0000256" key="6">
    <source>
        <dbReference type="SAM" id="SignalP"/>
    </source>
</evidence>
<keyword evidence="9" id="KW-1185">Reference proteome</keyword>
<feature type="active site" evidence="5">
    <location>
        <position position="333"/>
    </location>
</feature>
<dbReference type="OrthoDB" id="9814054at2"/>
<comment type="similarity">
    <text evidence="4">Belongs to the peptidase C1 family.</text>
</comment>
<dbReference type="PANTHER" id="PTHR10363">
    <property type="entry name" value="BLEOMYCIN HYDROLASE"/>
    <property type="match status" value="1"/>
</dbReference>
<feature type="active site" evidence="5">
    <location>
        <position position="354"/>
    </location>
</feature>
<feature type="signal peptide" evidence="6">
    <location>
        <begin position="1"/>
        <end position="19"/>
    </location>
</feature>
<dbReference type="InterPro" id="IPR000668">
    <property type="entry name" value="Peptidase_C1A_C"/>
</dbReference>
<evidence type="ECO:0000256" key="2">
    <source>
        <dbReference type="ARBA" id="ARBA00022801"/>
    </source>
</evidence>
<keyword evidence="4 8" id="KW-0031">Aminopeptidase</keyword>
<dbReference type="PROSITE" id="PS00139">
    <property type="entry name" value="THIOL_PROTEASE_CYS"/>
    <property type="match status" value="1"/>
</dbReference>
<dbReference type="EMBL" id="QICL01000002">
    <property type="protein sequence ID" value="PXV68129.1"/>
    <property type="molecule type" value="Genomic_DNA"/>
</dbReference>
<dbReference type="InterPro" id="IPR004134">
    <property type="entry name" value="Peptidase_C1B"/>
</dbReference>
<proteinExistence type="inferred from homology"/>
<dbReference type="RefSeq" id="WP_110309414.1">
    <property type="nucleotide sequence ID" value="NZ_QICL01000002.1"/>
</dbReference>
<evidence type="ECO:0000256" key="3">
    <source>
        <dbReference type="ARBA" id="ARBA00022807"/>
    </source>
</evidence>
<keyword evidence="2 4" id="KW-0378">Hydrolase</keyword>
<evidence type="ECO:0000256" key="1">
    <source>
        <dbReference type="ARBA" id="ARBA00022670"/>
    </source>
</evidence>
<organism evidence="8 9">
    <name type="scientific">Dysgonomonas alginatilytica</name>
    <dbReference type="NCBI Taxonomy" id="1605892"/>
    <lineage>
        <taxon>Bacteria</taxon>
        <taxon>Pseudomonadati</taxon>
        <taxon>Bacteroidota</taxon>
        <taxon>Bacteroidia</taxon>
        <taxon>Bacteroidales</taxon>
        <taxon>Dysgonomonadaceae</taxon>
        <taxon>Dysgonomonas</taxon>
    </lineage>
</organism>
<reference evidence="8 9" key="1">
    <citation type="submission" date="2018-03" db="EMBL/GenBank/DDBJ databases">
        <title>Genomic Encyclopedia of Archaeal and Bacterial Type Strains, Phase II (KMG-II): from individual species to whole genera.</title>
        <authorList>
            <person name="Goeker M."/>
        </authorList>
    </citation>
    <scope>NUCLEOTIDE SEQUENCE [LARGE SCALE GENOMIC DNA]</scope>
    <source>
        <strain evidence="8 9">DSM 100214</strain>
    </source>
</reference>
<evidence type="ECO:0000259" key="7">
    <source>
        <dbReference type="Pfam" id="PF00112"/>
    </source>
</evidence>
<dbReference type="GO" id="GO:0006508">
    <property type="term" value="P:proteolysis"/>
    <property type="evidence" value="ECO:0007669"/>
    <property type="project" value="UniProtKB-KW"/>
</dbReference>
<dbReference type="SUPFAM" id="SSF54001">
    <property type="entry name" value="Cysteine proteinases"/>
    <property type="match status" value="1"/>
</dbReference>
<dbReference type="Proteomes" id="UP000247973">
    <property type="component" value="Unassembled WGS sequence"/>
</dbReference>
<dbReference type="AlphaFoldDB" id="A0A2V3PSY0"/>
<dbReference type="GO" id="GO:0009636">
    <property type="term" value="P:response to toxic substance"/>
    <property type="evidence" value="ECO:0007669"/>
    <property type="project" value="TreeGrafter"/>
</dbReference>
<keyword evidence="6" id="KW-0732">Signal</keyword>
<feature type="domain" description="Peptidase C1A papain C-terminal" evidence="7">
    <location>
        <begin position="36"/>
        <end position="80"/>
    </location>
</feature>
<feature type="active site" evidence="5">
    <location>
        <position position="51"/>
    </location>
</feature>
<keyword evidence="1 4" id="KW-0645">Protease</keyword>
<evidence type="ECO:0000313" key="8">
    <source>
        <dbReference type="EMBL" id="PXV68129.1"/>
    </source>
</evidence>
<dbReference type="InterPro" id="IPR000169">
    <property type="entry name" value="Pept_cys_AS"/>
</dbReference>
<dbReference type="PIRSF" id="PIRSF005700">
    <property type="entry name" value="PepC"/>
    <property type="match status" value="1"/>
</dbReference>
<dbReference type="GO" id="GO:0070005">
    <property type="term" value="F:cysteine-type aminopeptidase activity"/>
    <property type="evidence" value="ECO:0007669"/>
    <property type="project" value="InterPro"/>
</dbReference>
<sequence>MKKLFVASVALLIAVSAWAQTDNTNSPGYQFSVVKENPITSIKNQGSSGTCWSFSGVGFLESELLKMGKGEQDISEMYIVRRNYEDKAVKYIRLNGSLNFSQGGSFADVIETLNEYGVAPNEVMPGLDYGETGHKHGEMADGLTGYINGIMKNGNKKLSTSWYNGFSGILDAFLGQKPENFTYKGKNYTPQSFAKELGLNSNNYISFTSFTHHPFYAPFAVEVPDNWRWALSYNVPLDDMIKVMDNAIEKGYTIAWASDVSEVGFSRNGIAVVPDDSAPENVGSDQAHWLGLSATEKTSTLKKKIEQGPVKELVITQEMRQKGYDNYETTDDHGMQIFGIVKDQNGTKYYLVKNSWGEAGAYKGIWYASEAFVKYKTISFVVNKEAVPKDVAGKLNLR</sequence>
<dbReference type="PANTHER" id="PTHR10363:SF2">
    <property type="entry name" value="BLEOMYCIN HYDROLASE"/>
    <property type="match status" value="1"/>
</dbReference>
<dbReference type="GO" id="GO:0005737">
    <property type="term" value="C:cytoplasm"/>
    <property type="evidence" value="ECO:0007669"/>
    <property type="project" value="TreeGrafter"/>
</dbReference>
<dbReference type="InterPro" id="IPR038765">
    <property type="entry name" value="Papain-like_cys_pep_sf"/>
</dbReference>
<feature type="chain" id="PRO_5015949887" description="Aminopeptidase" evidence="6">
    <location>
        <begin position="20"/>
        <end position="398"/>
    </location>
</feature>
<dbReference type="Gene3D" id="3.90.70.10">
    <property type="entry name" value="Cysteine proteinases"/>
    <property type="match status" value="1"/>
</dbReference>
<dbReference type="Pfam" id="PF00112">
    <property type="entry name" value="Peptidase_C1"/>
    <property type="match status" value="1"/>
</dbReference>
<gene>
    <name evidence="8" type="ORF">CLV62_102161</name>
</gene>
<accession>A0A2V3PSY0</accession>
<protein>
    <recommendedName>
        <fullName evidence="4">Aminopeptidase</fullName>
    </recommendedName>
</protein>
<dbReference type="GO" id="GO:0043418">
    <property type="term" value="P:homocysteine catabolic process"/>
    <property type="evidence" value="ECO:0007669"/>
    <property type="project" value="TreeGrafter"/>
</dbReference>
<evidence type="ECO:0000256" key="4">
    <source>
        <dbReference type="PIRNR" id="PIRNR005700"/>
    </source>
</evidence>
<dbReference type="Pfam" id="PF03051">
    <property type="entry name" value="Peptidase_C1_2"/>
    <property type="match status" value="1"/>
</dbReference>
<comment type="caution">
    <text evidence="8">The sequence shown here is derived from an EMBL/GenBank/DDBJ whole genome shotgun (WGS) entry which is preliminary data.</text>
</comment>
<name>A0A2V3PSY0_9BACT</name>
<evidence type="ECO:0000256" key="5">
    <source>
        <dbReference type="PIRSR" id="PIRSR005700-1"/>
    </source>
</evidence>
<evidence type="ECO:0000313" key="9">
    <source>
        <dbReference type="Proteomes" id="UP000247973"/>
    </source>
</evidence>
<keyword evidence="3 4" id="KW-0788">Thiol protease</keyword>